<dbReference type="EMBL" id="AXCN02001422">
    <property type="status" value="NOT_ANNOTATED_CDS"/>
    <property type="molecule type" value="Genomic_DNA"/>
</dbReference>
<evidence type="ECO:0000313" key="2">
    <source>
        <dbReference type="EnsemblMetazoa" id="AFAF000585-PA"/>
    </source>
</evidence>
<name>A0A182Q0F3_9DIPT</name>
<proteinExistence type="predicted"/>
<organism evidence="2 3">
    <name type="scientific">Anopheles farauti</name>
    <dbReference type="NCBI Taxonomy" id="69004"/>
    <lineage>
        <taxon>Eukaryota</taxon>
        <taxon>Metazoa</taxon>
        <taxon>Ecdysozoa</taxon>
        <taxon>Arthropoda</taxon>
        <taxon>Hexapoda</taxon>
        <taxon>Insecta</taxon>
        <taxon>Pterygota</taxon>
        <taxon>Neoptera</taxon>
        <taxon>Endopterygota</taxon>
        <taxon>Diptera</taxon>
        <taxon>Nematocera</taxon>
        <taxon>Culicoidea</taxon>
        <taxon>Culicidae</taxon>
        <taxon>Anophelinae</taxon>
        <taxon>Anopheles</taxon>
    </lineage>
</organism>
<feature type="compositionally biased region" description="Polar residues" evidence="1">
    <location>
        <begin position="9"/>
        <end position="20"/>
    </location>
</feature>
<keyword evidence="3" id="KW-1185">Reference proteome</keyword>
<evidence type="ECO:0000256" key="1">
    <source>
        <dbReference type="SAM" id="MobiDB-lite"/>
    </source>
</evidence>
<dbReference type="AlphaFoldDB" id="A0A182Q0F3"/>
<dbReference type="Proteomes" id="UP000075886">
    <property type="component" value="Unassembled WGS sequence"/>
</dbReference>
<dbReference type="VEuPathDB" id="VectorBase:AFAF000585"/>
<reference evidence="3" key="1">
    <citation type="submission" date="2014-01" db="EMBL/GenBank/DDBJ databases">
        <title>The Genome Sequence of Anopheles farauti FAR1 (V2).</title>
        <authorList>
            <consortium name="The Broad Institute Genomics Platform"/>
            <person name="Neafsey D.E."/>
            <person name="Besansky N."/>
            <person name="Howell P."/>
            <person name="Walton C."/>
            <person name="Young S.K."/>
            <person name="Zeng Q."/>
            <person name="Gargeya S."/>
            <person name="Fitzgerald M."/>
            <person name="Haas B."/>
            <person name="Abouelleil A."/>
            <person name="Allen A.W."/>
            <person name="Alvarado L."/>
            <person name="Arachchi H.M."/>
            <person name="Berlin A.M."/>
            <person name="Chapman S.B."/>
            <person name="Gainer-Dewar J."/>
            <person name="Goldberg J."/>
            <person name="Griggs A."/>
            <person name="Gujja S."/>
            <person name="Hansen M."/>
            <person name="Howarth C."/>
            <person name="Imamovic A."/>
            <person name="Ireland A."/>
            <person name="Larimer J."/>
            <person name="McCowan C."/>
            <person name="Murphy C."/>
            <person name="Pearson M."/>
            <person name="Poon T.W."/>
            <person name="Priest M."/>
            <person name="Roberts A."/>
            <person name="Saif S."/>
            <person name="Shea T."/>
            <person name="Sisk P."/>
            <person name="Sykes S."/>
            <person name="Wortman J."/>
            <person name="Nusbaum C."/>
            <person name="Birren B."/>
        </authorList>
    </citation>
    <scope>NUCLEOTIDE SEQUENCE [LARGE SCALE GENOMIC DNA]</scope>
    <source>
        <strain evidence="3">FAR1</strain>
    </source>
</reference>
<sequence length="99" mass="11081">MFHFRFASQPASQPGRSKCTTTEASDLFSMASSPALPLYASRYSTPNGYPQINGEVDAPLDFRKVESLRRYVAMARRARKHGSCETTNQPNARDPLDVR</sequence>
<feature type="region of interest" description="Disordered" evidence="1">
    <location>
        <begin position="1"/>
        <end position="20"/>
    </location>
</feature>
<dbReference type="EnsemblMetazoa" id="AFAF000585-RA">
    <property type="protein sequence ID" value="AFAF000585-PA"/>
    <property type="gene ID" value="AFAF000585"/>
</dbReference>
<protein>
    <submittedName>
        <fullName evidence="2">Uncharacterized protein</fullName>
    </submittedName>
</protein>
<reference evidence="2" key="2">
    <citation type="submission" date="2020-05" db="UniProtKB">
        <authorList>
            <consortium name="EnsemblMetazoa"/>
        </authorList>
    </citation>
    <scope>IDENTIFICATION</scope>
    <source>
        <strain evidence="2">FAR1</strain>
    </source>
</reference>
<evidence type="ECO:0000313" key="3">
    <source>
        <dbReference type="Proteomes" id="UP000075886"/>
    </source>
</evidence>
<accession>A0A182Q0F3</accession>
<feature type="region of interest" description="Disordered" evidence="1">
    <location>
        <begin position="77"/>
        <end position="99"/>
    </location>
</feature>